<feature type="region of interest" description="Disordered" evidence="1">
    <location>
        <begin position="199"/>
        <end position="222"/>
    </location>
</feature>
<name>A0ABP1BTX3_9BRYO</name>
<dbReference type="Proteomes" id="UP001497522">
    <property type="component" value="Chromosome 7"/>
</dbReference>
<sequence>MWFGASLIDMDRQQARRWLITRVFVSGMVDRNCLRSTSELPYIHAELEDAYYQSLRFRNARSEQRTVAGSAMLSSISMDCSMRSPTVTMPSQCTVEVDPGVSGNLLRTVVLCDSDASSCRRNLKSHAVHINELEESDGAAGIIAAAAAAADGSKSLQVQGESLLDCLKASRKQDMGESFQEIGSKLPIRKIVYEGCSDEDEPVTAVASEDPGSGGQDKEPERCETGDLIEKLTAEYEQEIGSHLISKDLAKVVPAGSKQCGEISAETSFTAKDALVLDKPFHNFGSMILHGYHAGAWTASDVKSLQLLTPWQPSLEPAPACLHPAVAFIDGNVNLERETGSKFPTSKTNYQGCDNKVQPMMSLAGKNPCTGGQEEQIRRSKERNVEKLTNKYAQETLQRRKKIVSNYLGQFKRSPYLRTSSLSNDLAQVMSERSLKRAEILAMKRATSPVFNRGFNDCESMILHGCHVGAWTSADVKLLFSKSLTHSQASLNT</sequence>
<protein>
    <submittedName>
        <fullName evidence="2">Uncharacterized protein</fullName>
    </submittedName>
</protein>
<reference evidence="2" key="1">
    <citation type="submission" date="2024-03" db="EMBL/GenBank/DDBJ databases">
        <authorList>
            <consortium name="ELIXIR-Norway"/>
            <consortium name="Elixir Norway"/>
        </authorList>
    </citation>
    <scope>NUCLEOTIDE SEQUENCE</scope>
</reference>
<evidence type="ECO:0000313" key="2">
    <source>
        <dbReference type="EMBL" id="CAK9879257.1"/>
    </source>
</evidence>
<proteinExistence type="predicted"/>
<evidence type="ECO:0000313" key="3">
    <source>
        <dbReference type="Proteomes" id="UP001497522"/>
    </source>
</evidence>
<organism evidence="2 3">
    <name type="scientific">Sphagnum jensenii</name>
    <dbReference type="NCBI Taxonomy" id="128206"/>
    <lineage>
        <taxon>Eukaryota</taxon>
        <taxon>Viridiplantae</taxon>
        <taxon>Streptophyta</taxon>
        <taxon>Embryophyta</taxon>
        <taxon>Bryophyta</taxon>
        <taxon>Sphagnophytina</taxon>
        <taxon>Sphagnopsida</taxon>
        <taxon>Sphagnales</taxon>
        <taxon>Sphagnaceae</taxon>
        <taxon>Sphagnum</taxon>
    </lineage>
</organism>
<keyword evidence="3" id="KW-1185">Reference proteome</keyword>
<accession>A0ABP1BTX3</accession>
<dbReference type="EMBL" id="OZ023708">
    <property type="protein sequence ID" value="CAK9879257.1"/>
    <property type="molecule type" value="Genomic_DNA"/>
</dbReference>
<evidence type="ECO:0000256" key="1">
    <source>
        <dbReference type="SAM" id="MobiDB-lite"/>
    </source>
</evidence>
<gene>
    <name evidence="2" type="ORF">CSSPJE1EN2_LOCUS20821</name>
</gene>